<dbReference type="PANTHER" id="PTHR12346">
    <property type="entry name" value="SIN3B-RELATED"/>
    <property type="match status" value="1"/>
</dbReference>
<dbReference type="EMBL" id="MCGE01000004">
    <property type="protein sequence ID" value="ORZ22103.1"/>
    <property type="molecule type" value="Genomic_DNA"/>
</dbReference>
<dbReference type="GO" id="GO:0005634">
    <property type="term" value="C:nucleus"/>
    <property type="evidence" value="ECO:0007669"/>
    <property type="project" value="UniProtKB-SubCell"/>
</dbReference>
<dbReference type="GO" id="GO:0003714">
    <property type="term" value="F:transcription corepressor activity"/>
    <property type="evidence" value="ECO:0007669"/>
    <property type="project" value="InterPro"/>
</dbReference>
<dbReference type="Pfam" id="PF02671">
    <property type="entry name" value="PAH"/>
    <property type="match status" value="1"/>
</dbReference>
<name>A0A1X2ITL1_9FUNG</name>
<dbReference type="AlphaFoldDB" id="A0A1X2ITL1"/>
<feature type="compositionally biased region" description="Basic and acidic residues" evidence="3">
    <location>
        <begin position="135"/>
        <end position="149"/>
    </location>
</feature>
<dbReference type="Gene3D" id="1.20.1160.11">
    <property type="entry name" value="Paired amphipathic helix"/>
    <property type="match status" value="1"/>
</dbReference>
<dbReference type="Pfam" id="PF08295">
    <property type="entry name" value="Sin3_corepress"/>
    <property type="match status" value="1"/>
</dbReference>
<dbReference type="SUPFAM" id="SSF47762">
    <property type="entry name" value="PAH2 domain"/>
    <property type="match status" value="1"/>
</dbReference>
<dbReference type="STRING" id="90262.A0A1X2ITL1"/>
<evidence type="ECO:0000256" key="3">
    <source>
        <dbReference type="SAM" id="MobiDB-lite"/>
    </source>
</evidence>
<feature type="domain" description="Histone deacetylase interacting" evidence="4">
    <location>
        <begin position="353"/>
        <end position="454"/>
    </location>
</feature>
<keyword evidence="2" id="KW-0539">Nucleus</keyword>
<evidence type="ECO:0000313" key="6">
    <source>
        <dbReference type="Proteomes" id="UP000193560"/>
    </source>
</evidence>
<gene>
    <name evidence="5" type="ORF">BCR42DRAFT_405491</name>
</gene>
<organism evidence="5 6">
    <name type="scientific">Absidia repens</name>
    <dbReference type="NCBI Taxonomy" id="90262"/>
    <lineage>
        <taxon>Eukaryota</taxon>
        <taxon>Fungi</taxon>
        <taxon>Fungi incertae sedis</taxon>
        <taxon>Mucoromycota</taxon>
        <taxon>Mucoromycotina</taxon>
        <taxon>Mucoromycetes</taxon>
        <taxon>Mucorales</taxon>
        <taxon>Cunninghamellaceae</taxon>
        <taxon>Absidia</taxon>
    </lineage>
</organism>
<dbReference type="SMART" id="SM00761">
    <property type="entry name" value="HDAC_interact"/>
    <property type="match status" value="1"/>
</dbReference>
<evidence type="ECO:0000256" key="2">
    <source>
        <dbReference type="ARBA" id="ARBA00023242"/>
    </source>
</evidence>
<evidence type="ECO:0000313" key="5">
    <source>
        <dbReference type="EMBL" id="ORZ22103.1"/>
    </source>
</evidence>
<dbReference type="InterPro" id="IPR003822">
    <property type="entry name" value="PAH"/>
</dbReference>
<dbReference type="Pfam" id="PF16879">
    <property type="entry name" value="Sin3a_C"/>
    <property type="match status" value="1"/>
</dbReference>
<accession>A0A1X2ITL1</accession>
<proteinExistence type="predicted"/>
<dbReference type="InterPro" id="IPR036600">
    <property type="entry name" value="PAH_sf"/>
</dbReference>
<protein>
    <recommendedName>
        <fullName evidence="4">Histone deacetylase interacting domain-containing protein</fullName>
    </recommendedName>
</protein>
<comment type="subcellular location">
    <subcellularLocation>
        <location evidence="1">Nucleus</location>
    </subcellularLocation>
</comment>
<dbReference type="Proteomes" id="UP000193560">
    <property type="component" value="Unassembled WGS sequence"/>
</dbReference>
<dbReference type="InterPro" id="IPR039774">
    <property type="entry name" value="Sin3-like"/>
</dbReference>
<comment type="caution">
    <text evidence="5">The sequence shown here is derived from an EMBL/GenBank/DDBJ whole genome shotgun (WGS) entry which is preliminary data.</text>
</comment>
<feature type="region of interest" description="Disordered" evidence="3">
    <location>
        <begin position="314"/>
        <end position="334"/>
    </location>
</feature>
<dbReference type="InterPro" id="IPR031693">
    <property type="entry name" value="Sin3_C"/>
</dbReference>
<reference evidence="5 6" key="1">
    <citation type="submission" date="2016-07" db="EMBL/GenBank/DDBJ databases">
        <title>Pervasive Adenine N6-methylation of Active Genes in Fungi.</title>
        <authorList>
            <consortium name="DOE Joint Genome Institute"/>
            <person name="Mondo S.J."/>
            <person name="Dannebaum R.O."/>
            <person name="Kuo R.C."/>
            <person name="Labutti K."/>
            <person name="Haridas S."/>
            <person name="Kuo A."/>
            <person name="Salamov A."/>
            <person name="Ahrendt S.R."/>
            <person name="Lipzen A."/>
            <person name="Sullivan W."/>
            <person name="Andreopoulos W.B."/>
            <person name="Clum A."/>
            <person name="Lindquist E."/>
            <person name="Daum C."/>
            <person name="Ramamoorthy G.K."/>
            <person name="Gryganskyi A."/>
            <person name="Culley D."/>
            <person name="Magnuson J.K."/>
            <person name="James T.Y."/>
            <person name="O'Malley M.A."/>
            <person name="Stajich J.E."/>
            <person name="Spatafora J.W."/>
            <person name="Visel A."/>
            <person name="Grigoriev I.V."/>
        </authorList>
    </citation>
    <scope>NUCLEOTIDE SEQUENCE [LARGE SCALE GENOMIC DNA]</scope>
    <source>
        <strain evidence="5 6">NRRL 1336</strain>
    </source>
</reference>
<keyword evidence="6" id="KW-1185">Reference proteome</keyword>
<evidence type="ECO:0000256" key="1">
    <source>
        <dbReference type="ARBA" id="ARBA00004123"/>
    </source>
</evidence>
<feature type="region of interest" description="Disordered" evidence="3">
    <location>
        <begin position="134"/>
        <end position="159"/>
    </location>
</feature>
<sequence length="1002" mass="115697">MVVMSERAHITTRATSIHLQDLEFEKKLKALIQKIRALYHTPEKTLRKLSLIISRNQHTSSPTINILQQLNRLSVYDAGLISYITKELALLFPRDQNGEDNTANSNMRTTSTPLGNAGIKQATLALDKNQMAKCDGSDTRYRSSKHDEVDNNTPDHSTRNNKLKVETISNNRSSGNISDNCEDCGNDKSIESNVRWTFDMSDIRSAPIRRRPSTRMTLESESLQEILQHGDPKLADDIYQHIGQHTTFQSFLELLNMYDTHLIDHMELLQRLVPFLGRNKPLFDRFKLNLMYDRMDNSDNLNEQTLDEHAVLSPSASHLDPSIRNNMNDTDAASASSTVSSVTLTSSNPTATRTTIFSPSYRWIPKSLRNENCPGRDDTCWEVLNDEYVSHPTWASEDNGFLSSNKSKSEEMLHMVEDERYALDIDICVISDVLSMMENYLKQIMEKPISQRPKMNLSPENDGCSTALYTLAIRKVYPRERRKEAARQLHNRPYEMLPGFVKLMKQKQMDLQKQKLDKIRNWKDTVAKHYYKFLDYQWENLKSEARKNLTIHNLVNEIDALWHEQQRQAILHQQRTQSRLLLHAATTPNIPISPISSTEPTLSPPQLVYIIDDSLVLYDVISLMRISSNQQLQHNTKNAKAIDRFLSDYLPFFLGLPLDSRLDGHDAPVSDTEKAIDEDIAVVKTRSQGHHHHSRRHHIDSQRHAQQLITLEQRVFIGNTNWYCMTRYFQMIYASLAHMKSIDQQYQKSPKETKRNISAPLDLALDSKSVSSVTVDLTQGYYAPALEIMKAFIRGDLEQIDLEEGIRYIFGVQAYVSFNIGKTLPHLIRQVQQIMTNSNLDGLFNTFKKYQPCRLQDMHTVLEYRYEVDNILEADDNRFIMAMDGRARQLSLQILGQHEAILPKQIRNYIDYVTSFQQRKRKTVGVKRKTMNKVFLNRNLEPDDDRAPSKIFLQSDSKCKINPRTYRMYFTEETEDVFIRQVIPTKKRKSGGRDGDGDNESP</sequence>
<dbReference type="OrthoDB" id="10265969at2759"/>
<dbReference type="InterPro" id="IPR013194">
    <property type="entry name" value="HDAC_interact_dom"/>
</dbReference>
<evidence type="ECO:0000259" key="4">
    <source>
        <dbReference type="SMART" id="SM00761"/>
    </source>
</evidence>